<dbReference type="InterPro" id="IPR000847">
    <property type="entry name" value="LysR_HTH_N"/>
</dbReference>
<dbReference type="PANTHER" id="PTHR30419">
    <property type="entry name" value="HTH-TYPE TRANSCRIPTIONAL REGULATOR YBHD"/>
    <property type="match status" value="1"/>
</dbReference>
<keyword evidence="7" id="KW-1185">Reference proteome</keyword>
<feature type="domain" description="HTH lysR-type" evidence="5">
    <location>
        <begin position="1"/>
        <end position="56"/>
    </location>
</feature>
<reference evidence="6 7" key="1">
    <citation type="journal article" date="2020" name="New Microbes New Infect">
        <title>Sellimonas caecigallum sp. nov., description and genome sequence of a new member of the Sellimonas genus isolated from the cecum of feral chicken.</title>
        <authorList>
            <person name="Wongkuna S."/>
            <person name="Ghimire S."/>
            <person name="Antony L."/>
            <person name="Chankhamhaengdecha S."/>
            <person name="Janvilisri T."/>
            <person name="Scaria J."/>
        </authorList>
    </citation>
    <scope>NUCLEOTIDE SEQUENCE [LARGE SCALE GENOMIC DNA]</scope>
    <source>
        <strain evidence="6 7">SW451</strain>
    </source>
</reference>
<gene>
    <name evidence="6" type="ORF">FLB61_05175</name>
</gene>
<dbReference type="CDD" id="cd05466">
    <property type="entry name" value="PBP2_LTTR_substrate"/>
    <property type="match status" value="1"/>
</dbReference>
<evidence type="ECO:0000259" key="5">
    <source>
        <dbReference type="PROSITE" id="PS50931"/>
    </source>
</evidence>
<comment type="caution">
    <text evidence="6">The sequence shown here is derived from an EMBL/GenBank/DDBJ whole genome shotgun (WGS) entry which is preliminary data.</text>
</comment>
<accession>A0ABS7L615</accession>
<proteinExistence type="inferred from homology"/>
<evidence type="ECO:0000256" key="3">
    <source>
        <dbReference type="ARBA" id="ARBA00023125"/>
    </source>
</evidence>
<keyword evidence="3" id="KW-0238">DNA-binding</keyword>
<dbReference type="Proteomes" id="UP000779049">
    <property type="component" value="Unassembled WGS sequence"/>
</dbReference>
<protein>
    <submittedName>
        <fullName evidence="6">LysR family transcriptional regulator</fullName>
    </submittedName>
</protein>
<name>A0ABS7L615_9FIRM</name>
<dbReference type="PROSITE" id="PS50931">
    <property type="entry name" value="HTH_LYSR"/>
    <property type="match status" value="1"/>
</dbReference>
<dbReference type="InterPro" id="IPR036388">
    <property type="entry name" value="WH-like_DNA-bd_sf"/>
</dbReference>
<keyword evidence="4" id="KW-0804">Transcription</keyword>
<evidence type="ECO:0000256" key="4">
    <source>
        <dbReference type="ARBA" id="ARBA00023163"/>
    </source>
</evidence>
<dbReference type="EMBL" id="VIRV01000005">
    <property type="protein sequence ID" value="MBY0758484.1"/>
    <property type="molecule type" value="Genomic_DNA"/>
</dbReference>
<evidence type="ECO:0000313" key="6">
    <source>
        <dbReference type="EMBL" id="MBY0758484.1"/>
    </source>
</evidence>
<dbReference type="RefSeq" id="WP_087203150.1">
    <property type="nucleotide sequence ID" value="NZ_CP173660.1"/>
</dbReference>
<dbReference type="PANTHER" id="PTHR30419:SF28">
    <property type="entry name" value="HTH-TYPE TRANSCRIPTIONAL REGULATOR BSDA"/>
    <property type="match status" value="1"/>
</dbReference>
<dbReference type="Pfam" id="PF00126">
    <property type="entry name" value="HTH_1"/>
    <property type="match status" value="1"/>
</dbReference>
<dbReference type="InterPro" id="IPR036390">
    <property type="entry name" value="WH_DNA-bd_sf"/>
</dbReference>
<dbReference type="Gene3D" id="3.40.190.10">
    <property type="entry name" value="Periplasmic binding protein-like II"/>
    <property type="match status" value="2"/>
</dbReference>
<evidence type="ECO:0000256" key="2">
    <source>
        <dbReference type="ARBA" id="ARBA00023015"/>
    </source>
</evidence>
<dbReference type="SUPFAM" id="SSF46785">
    <property type="entry name" value="Winged helix' DNA-binding domain"/>
    <property type="match status" value="1"/>
</dbReference>
<dbReference type="Gene3D" id="1.10.10.10">
    <property type="entry name" value="Winged helix-like DNA-binding domain superfamily/Winged helix DNA-binding domain"/>
    <property type="match status" value="1"/>
</dbReference>
<evidence type="ECO:0000256" key="1">
    <source>
        <dbReference type="ARBA" id="ARBA00009437"/>
    </source>
</evidence>
<dbReference type="InterPro" id="IPR050950">
    <property type="entry name" value="HTH-type_LysR_regulators"/>
</dbReference>
<evidence type="ECO:0000313" key="7">
    <source>
        <dbReference type="Proteomes" id="UP000779049"/>
    </source>
</evidence>
<keyword evidence="2" id="KW-0805">Transcription regulation</keyword>
<organism evidence="6 7">
    <name type="scientific">Sellimonas caecigallum</name>
    <dbReference type="NCBI Taxonomy" id="2592333"/>
    <lineage>
        <taxon>Bacteria</taxon>
        <taxon>Bacillati</taxon>
        <taxon>Bacillota</taxon>
        <taxon>Clostridia</taxon>
        <taxon>Lachnospirales</taxon>
        <taxon>Lachnospiraceae</taxon>
        <taxon>Sellimonas</taxon>
    </lineage>
</organism>
<dbReference type="SUPFAM" id="SSF53850">
    <property type="entry name" value="Periplasmic binding protein-like II"/>
    <property type="match status" value="1"/>
</dbReference>
<dbReference type="Pfam" id="PF03466">
    <property type="entry name" value="LysR_substrate"/>
    <property type="match status" value="1"/>
</dbReference>
<comment type="similarity">
    <text evidence="1">Belongs to the LysR transcriptional regulatory family.</text>
</comment>
<dbReference type="InterPro" id="IPR005119">
    <property type="entry name" value="LysR_subst-bd"/>
</dbReference>
<sequence length="291" mass="33409">MNKYETILSVFETRSISRTAALFNYTQSAVSQTIKNFERELGIELFSRSKNGMEPKPYTAEILDSLRIICREEKRISNIASSLAGLESGYVRIGAVQSISYYWLPDIMKAFSDRYPNIRFELSVDGFSPLRQLLKENRLDCIFVSEYSVPDMPFLPLGKDELMLVTPKDHPFVSSRSIQLTDLNNEDFILSADGLEYETGKLFQEHHIVPRIRYKLNDDLAVLKMVEKGFGITILPRLLVDHASFDIASLPLPDKYYRTLGMAFPPGILPDHAVQTFRMFAKKWTEQNNFI</sequence>